<gene>
    <name evidence="1" type="ORF">BDY19DRAFT_988039</name>
</gene>
<reference evidence="1" key="1">
    <citation type="journal article" date="2021" name="Environ. Microbiol.">
        <title>Gene family expansions and transcriptome signatures uncover fungal adaptations to wood decay.</title>
        <authorList>
            <person name="Hage H."/>
            <person name="Miyauchi S."/>
            <person name="Viragh M."/>
            <person name="Drula E."/>
            <person name="Min B."/>
            <person name="Chaduli D."/>
            <person name="Navarro D."/>
            <person name="Favel A."/>
            <person name="Norest M."/>
            <person name="Lesage-Meessen L."/>
            <person name="Balint B."/>
            <person name="Merenyi Z."/>
            <person name="de Eugenio L."/>
            <person name="Morin E."/>
            <person name="Martinez A.T."/>
            <person name="Baldrian P."/>
            <person name="Stursova M."/>
            <person name="Martinez M.J."/>
            <person name="Novotny C."/>
            <person name="Magnuson J.K."/>
            <person name="Spatafora J.W."/>
            <person name="Maurice S."/>
            <person name="Pangilinan J."/>
            <person name="Andreopoulos W."/>
            <person name="LaButti K."/>
            <person name="Hundley H."/>
            <person name="Na H."/>
            <person name="Kuo A."/>
            <person name="Barry K."/>
            <person name="Lipzen A."/>
            <person name="Henrissat B."/>
            <person name="Riley R."/>
            <person name="Ahrendt S."/>
            <person name="Nagy L.G."/>
            <person name="Grigoriev I.V."/>
            <person name="Martin F."/>
            <person name="Rosso M.N."/>
        </authorList>
    </citation>
    <scope>NUCLEOTIDE SEQUENCE</scope>
    <source>
        <strain evidence="1">CBS 384.51</strain>
    </source>
</reference>
<sequence length="428" mass="47886">MSQSASLCDIFDGDTFETIEESPFSYITRATFHACKNGPVVVIKTASYLPEYSQEPHDIAKELKILTSLSHDNIIKVLGSTTELSTQSLHFWMPFIPHRLSDLLDLPTFSPVGHVEEQVSILTRSLTFQIIIALRYLHANNIAHRDIKPRNILITSDGTVKLIDFGISWSEAVCTSNDILWPEPRGHLCSQVCSGPYRAPETIFGATAYDPFALDIWSLGATFAEFYTPLRFSPDDDDDNDDGCSSDEGDQRPPIRPAFINPPISDSQRGKWTREPLFDAERGSIGLAWSIFKVRGTPDDTTWPAFKTLPNASSLTFQTACPVNLQTLLPNLPPHSISTATEDQPSHFPPRTPTNSAVDFLWRFLVYPPEHRMNPTDALNHPWLHDGPLLLPTGYSLSEEEKNFGQSLTYLVDRSSLGDLLRNFLHSS</sequence>
<accession>A0ACB8UI79</accession>
<proteinExistence type="predicted"/>
<evidence type="ECO:0000313" key="2">
    <source>
        <dbReference type="Proteomes" id="UP001055072"/>
    </source>
</evidence>
<dbReference type="EMBL" id="MU274900">
    <property type="protein sequence ID" value="KAI0094162.1"/>
    <property type="molecule type" value="Genomic_DNA"/>
</dbReference>
<protein>
    <submittedName>
        <fullName evidence="1">Kinase-like domain-containing protein</fullName>
    </submittedName>
</protein>
<evidence type="ECO:0000313" key="1">
    <source>
        <dbReference type="EMBL" id="KAI0094162.1"/>
    </source>
</evidence>
<organism evidence="1 2">
    <name type="scientific">Irpex rosettiformis</name>
    <dbReference type="NCBI Taxonomy" id="378272"/>
    <lineage>
        <taxon>Eukaryota</taxon>
        <taxon>Fungi</taxon>
        <taxon>Dikarya</taxon>
        <taxon>Basidiomycota</taxon>
        <taxon>Agaricomycotina</taxon>
        <taxon>Agaricomycetes</taxon>
        <taxon>Polyporales</taxon>
        <taxon>Irpicaceae</taxon>
        <taxon>Irpex</taxon>
    </lineage>
</organism>
<comment type="caution">
    <text evidence="1">The sequence shown here is derived from an EMBL/GenBank/DDBJ whole genome shotgun (WGS) entry which is preliminary data.</text>
</comment>
<name>A0ACB8UI79_9APHY</name>
<dbReference type="Proteomes" id="UP001055072">
    <property type="component" value="Unassembled WGS sequence"/>
</dbReference>
<keyword evidence="2" id="KW-1185">Reference proteome</keyword>